<dbReference type="InterPro" id="IPR018490">
    <property type="entry name" value="cNMP-bd_dom_sf"/>
</dbReference>
<keyword evidence="7" id="KW-1185">Reference proteome</keyword>
<dbReference type="SMART" id="SM00419">
    <property type="entry name" value="HTH_CRP"/>
    <property type="match status" value="1"/>
</dbReference>
<dbReference type="GO" id="GO:0003700">
    <property type="term" value="F:DNA-binding transcription factor activity"/>
    <property type="evidence" value="ECO:0007669"/>
    <property type="project" value="TreeGrafter"/>
</dbReference>
<keyword evidence="3" id="KW-0804">Transcription</keyword>
<dbReference type="InterPro" id="IPR050397">
    <property type="entry name" value="Env_Response_Regulators"/>
</dbReference>
<feature type="domain" description="HTH crp-type" evidence="5">
    <location>
        <begin position="151"/>
        <end position="220"/>
    </location>
</feature>
<dbReference type="InterPro" id="IPR036388">
    <property type="entry name" value="WH-like_DNA-bd_sf"/>
</dbReference>
<evidence type="ECO:0000256" key="1">
    <source>
        <dbReference type="ARBA" id="ARBA00023015"/>
    </source>
</evidence>
<evidence type="ECO:0000256" key="2">
    <source>
        <dbReference type="ARBA" id="ARBA00023125"/>
    </source>
</evidence>
<accession>A0A5K7SEI2</accession>
<proteinExistence type="predicted"/>
<dbReference type="InterPro" id="IPR014710">
    <property type="entry name" value="RmlC-like_jellyroll"/>
</dbReference>
<dbReference type="RefSeq" id="WP_318348085.1">
    <property type="nucleotide sequence ID" value="NZ_AP018694.1"/>
</dbReference>
<dbReference type="SUPFAM" id="SSF46785">
    <property type="entry name" value="Winged helix' DNA-binding domain"/>
    <property type="match status" value="1"/>
</dbReference>
<organism evidence="6 7">
    <name type="scientific">Aquipluma nitroreducens</name>
    <dbReference type="NCBI Taxonomy" id="2010828"/>
    <lineage>
        <taxon>Bacteria</taxon>
        <taxon>Pseudomonadati</taxon>
        <taxon>Bacteroidota</taxon>
        <taxon>Bacteroidia</taxon>
        <taxon>Marinilabiliales</taxon>
        <taxon>Prolixibacteraceae</taxon>
        <taxon>Aquipluma</taxon>
    </lineage>
</organism>
<dbReference type="AlphaFoldDB" id="A0A5K7SEI2"/>
<reference evidence="6" key="1">
    <citation type="journal article" date="2020" name="Int. J. Syst. Evol. Microbiol.">
        <title>Aquipluma nitroreducens gen. nov. sp. nov., a novel facultatively anaerobic bacterium isolated from a freshwater lake.</title>
        <authorList>
            <person name="Watanabe M."/>
            <person name="Kojima H."/>
            <person name="Fukui M."/>
        </authorList>
    </citation>
    <scope>NUCLEOTIDE SEQUENCE</scope>
    <source>
        <strain evidence="6">MeG22</strain>
    </source>
</reference>
<dbReference type="Pfam" id="PF13545">
    <property type="entry name" value="HTH_Crp_2"/>
    <property type="match status" value="1"/>
</dbReference>
<keyword evidence="1" id="KW-0805">Transcription regulation</keyword>
<dbReference type="CDD" id="cd00038">
    <property type="entry name" value="CAP_ED"/>
    <property type="match status" value="1"/>
</dbReference>
<dbReference type="KEGG" id="anf:AQPE_4064"/>
<sequence length="229" mass="26154">MLLSETKQEYSWFRRISSQFISEKDFDKLEKTSVKLTFKKGEPILKQGGMPSHVVYLEKGIVKFNYENETSKNLILTIVSAPKILGGANLFYKDNNLFSLIAVEDCEVIMIDSKVIEGVLMDNSKFAMMMFQVASEMFKKSVMNFISLAHKQKEGRIADIILYLAEEVYHSNSFLLSLTRKEIAEFAGCSTENVIMTLSKWQNEKIVSLEGKTIEINDIDKLKYISKIG</sequence>
<dbReference type="Gene3D" id="2.60.120.10">
    <property type="entry name" value="Jelly Rolls"/>
    <property type="match status" value="1"/>
</dbReference>
<dbReference type="PANTHER" id="PTHR24567:SF28">
    <property type="entry name" value="LISTERIOLYSIN REGULATORY PROTEIN"/>
    <property type="match status" value="1"/>
</dbReference>
<protein>
    <submittedName>
        <fullName evidence="6">Transcriptional regulator, Crp/Fnr family</fullName>
    </submittedName>
</protein>
<dbReference type="PROSITE" id="PS51063">
    <property type="entry name" value="HTH_CRP_2"/>
    <property type="match status" value="1"/>
</dbReference>
<dbReference type="InterPro" id="IPR012318">
    <property type="entry name" value="HTH_CRP"/>
</dbReference>
<dbReference type="GO" id="GO:0003677">
    <property type="term" value="F:DNA binding"/>
    <property type="evidence" value="ECO:0007669"/>
    <property type="project" value="UniProtKB-KW"/>
</dbReference>
<evidence type="ECO:0000313" key="7">
    <source>
        <dbReference type="Proteomes" id="UP001193389"/>
    </source>
</evidence>
<dbReference type="PANTHER" id="PTHR24567">
    <property type="entry name" value="CRP FAMILY TRANSCRIPTIONAL REGULATORY PROTEIN"/>
    <property type="match status" value="1"/>
</dbReference>
<dbReference type="Pfam" id="PF00027">
    <property type="entry name" value="cNMP_binding"/>
    <property type="match status" value="1"/>
</dbReference>
<evidence type="ECO:0000259" key="4">
    <source>
        <dbReference type="PROSITE" id="PS50042"/>
    </source>
</evidence>
<dbReference type="Proteomes" id="UP001193389">
    <property type="component" value="Chromosome"/>
</dbReference>
<dbReference type="EMBL" id="AP018694">
    <property type="protein sequence ID" value="BBE19876.1"/>
    <property type="molecule type" value="Genomic_DNA"/>
</dbReference>
<dbReference type="GO" id="GO:0005829">
    <property type="term" value="C:cytosol"/>
    <property type="evidence" value="ECO:0007669"/>
    <property type="project" value="TreeGrafter"/>
</dbReference>
<dbReference type="PROSITE" id="PS50042">
    <property type="entry name" value="CNMP_BINDING_3"/>
    <property type="match status" value="1"/>
</dbReference>
<evidence type="ECO:0000259" key="5">
    <source>
        <dbReference type="PROSITE" id="PS51063"/>
    </source>
</evidence>
<evidence type="ECO:0000313" key="6">
    <source>
        <dbReference type="EMBL" id="BBE19876.1"/>
    </source>
</evidence>
<feature type="domain" description="Cyclic nucleotide-binding" evidence="4">
    <location>
        <begin position="26"/>
        <end position="124"/>
    </location>
</feature>
<dbReference type="InterPro" id="IPR000595">
    <property type="entry name" value="cNMP-bd_dom"/>
</dbReference>
<dbReference type="Gene3D" id="1.10.10.10">
    <property type="entry name" value="Winged helix-like DNA-binding domain superfamily/Winged helix DNA-binding domain"/>
    <property type="match status" value="1"/>
</dbReference>
<keyword evidence="2" id="KW-0238">DNA-binding</keyword>
<name>A0A5K7SEI2_9BACT</name>
<evidence type="ECO:0000256" key="3">
    <source>
        <dbReference type="ARBA" id="ARBA00023163"/>
    </source>
</evidence>
<gene>
    <name evidence="6" type="ORF">AQPE_4064</name>
</gene>
<dbReference type="SUPFAM" id="SSF51206">
    <property type="entry name" value="cAMP-binding domain-like"/>
    <property type="match status" value="1"/>
</dbReference>
<dbReference type="InterPro" id="IPR036390">
    <property type="entry name" value="WH_DNA-bd_sf"/>
</dbReference>